<dbReference type="GO" id="GO:0045892">
    <property type="term" value="P:negative regulation of DNA-templated transcription"/>
    <property type="evidence" value="ECO:0007669"/>
    <property type="project" value="InterPro"/>
</dbReference>
<name>A0A1I3WW48_9LACT</name>
<keyword evidence="2" id="KW-1185">Reference proteome</keyword>
<dbReference type="Pfam" id="PF06953">
    <property type="entry name" value="ArsD"/>
    <property type="match status" value="1"/>
</dbReference>
<dbReference type="OrthoDB" id="9801358at2"/>
<evidence type="ECO:0000313" key="1">
    <source>
        <dbReference type="EMBL" id="SFK11533.1"/>
    </source>
</evidence>
<dbReference type="GO" id="GO:0003677">
    <property type="term" value="F:DNA binding"/>
    <property type="evidence" value="ECO:0007669"/>
    <property type="project" value="InterPro"/>
</dbReference>
<dbReference type="Proteomes" id="UP000199589">
    <property type="component" value="Unassembled WGS sequence"/>
</dbReference>
<dbReference type="EMBL" id="FOSJ01000010">
    <property type="protein sequence ID" value="SFK11533.1"/>
    <property type="molecule type" value="Genomic_DNA"/>
</dbReference>
<gene>
    <name evidence="1" type="ORF">SAMN04488569_101050</name>
</gene>
<evidence type="ECO:0000313" key="2">
    <source>
        <dbReference type="Proteomes" id="UP000199589"/>
    </source>
</evidence>
<reference evidence="2" key="1">
    <citation type="submission" date="2016-10" db="EMBL/GenBank/DDBJ databases">
        <authorList>
            <person name="Varghese N."/>
            <person name="Submissions S."/>
        </authorList>
    </citation>
    <scope>NUCLEOTIDE SEQUENCE [LARGE SCALE GENOMIC DNA]</scope>
    <source>
        <strain evidence="2">DSM 16108</strain>
    </source>
</reference>
<sequence>MKKLILYEPAMCCSTGVCGPSIDKDLIRVTSVIKELKKVEGVQAVRYNLSNNPNSFVRNSKVSEMLQEKGMEVLPITVVNDEIVKTNSYPSNKEIESYLDVPIGTSVSN</sequence>
<accession>A0A1I3WW48</accession>
<dbReference type="GO" id="GO:0046685">
    <property type="term" value="P:response to arsenic-containing substance"/>
    <property type="evidence" value="ECO:0007669"/>
    <property type="project" value="InterPro"/>
</dbReference>
<dbReference type="AlphaFoldDB" id="A0A1I3WW48"/>
<organism evidence="1 2">
    <name type="scientific">Marinilactibacillus piezotolerans</name>
    <dbReference type="NCBI Taxonomy" id="258723"/>
    <lineage>
        <taxon>Bacteria</taxon>
        <taxon>Bacillati</taxon>
        <taxon>Bacillota</taxon>
        <taxon>Bacilli</taxon>
        <taxon>Lactobacillales</taxon>
        <taxon>Carnobacteriaceae</taxon>
        <taxon>Marinilactibacillus</taxon>
    </lineage>
</organism>
<dbReference type="NCBIfam" id="NF033727">
    <property type="entry name" value="chaperon_ArsD"/>
    <property type="match status" value="1"/>
</dbReference>
<dbReference type="InterPro" id="IPR010712">
    <property type="entry name" value="Arsenical-R_ArsD"/>
</dbReference>
<protein>
    <submittedName>
        <fullName evidence="1">Arsenical resistance operon trans-acting repressor ArsD</fullName>
    </submittedName>
</protein>
<proteinExistence type="predicted"/>
<dbReference type="RefSeq" id="WP_072695135.1">
    <property type="nucleotide sequence ID" value="NZ_FOSJ01000010.1"/>
</dbReference>
<dbReference type="Gene3D" id="3.40.30.10">
    <property type="entry name" value="Glutaredoxin"/>
    <property type="match status" value="1"/>
</dbReference>